<dbReference type="AlphaFoldDB" id="A0A1H7X1N2"/>
<protein>
    <submittedName>
        <fullName evidence="1">Uncharacterized protein</fullName>
    </submittedName>
</protein>
<evidence type="ECO:0000313" key="1">
    <source>
        <dbReference type="EMBL" id="SEM27484.1"/>
    </source>
</evidence>
<name>A0A1H7X1N2_9RHOB</name>
<keyword evidence="2" id="KW-1185">Reference proteome</keyword>
<evidence type="ECO:0000313" key="2">
    <source>
        <dbReference type="Proteomes" id="UP000199582"/>
    </source>
</evidence>
<accession>A0A1H7X1N2</accession>
<reference evidence="1 2" key="1">
    <citation type="submission" date="2016-10" db="EMBL/GenBank/DDBJ databases">
        <authorList>
            <person name="de Groot N.N."/>
        </authorList>
    </citation>
    <scope>NUCLEOTIDE SEQUENCE [LARGE SCALE GENOMIC DNA]</scope>
    <source>
        <strain evidence="1 2">DSM 100674</strain>
    </source>
</reference>
<proteinExistence type="predicted"/>
<dbReference type="EMBL" id="FOAG01000018">
    <property type="protein sequence ID" value="SEM27484.1"/>
    <property type="molecule type" value="Genomic_DNA"/>
</dbReference>
<sequence>MLINILAWIFGPTKTTRRRSGGGGGGDELLGWLLLVWIVSVFVS</sequence>
<organism evidence="1 2">
    <name type="scientific">Roseovarius azorensis</name>
    <dbReference type="NCBI Taxonomy" id="1287727"/>
    <lineage>
        <taxon>Bacteria</taxon>
        <taxon>Pseudomonadati</taxon>
        <taxon>Pseudomonadota</taxon>
        <taxon>Alphaproteobacteria</taxon>
        <taxon>Rhodobacterales</taxon>
        <taxon>Roseobacteraceae</taxon>
        <taxon>Roseovarius</taxon>
    </lineage>
</organism>
<gene>
    <name evidence="1" type="ORF">SAMN05443999_11814</name>
</gene>
<dbReference type="STRING" id="1287727.SAMN05443999_11814"/>
<dbReference type="RefSeq" id="WP_281248308.1">
    <property type="nucleotide sequence ID" value="NZ_FOAG01000018.1"/>
</dbReference>
<dbReference type="Proteomes" id="UP000199582">
    <property type="component" value="Unassembled WGS sequence"/>
</dbReference>